<dbReference type="Proteomes" id="UP001230188">
    <property type="component" value="Unassembled WGS sequence"/>
</dbReference>
<dbReference type="Gene3D" id="1.20.120.1750">
    <property type="match status" value="1"/>
</dbReference>
<evidence type="ECO:0000313" key="3">
    <source>
        <dbReference type="Proteomes" id="UP001230188"/>
    </source>
</evidence>
<dbReference type="SUPFAM" id="SSF82185">
    <property type="entry name" value="Histone H3 K4-specific methyltransferase SET7/9 N-terminal domain"/>
    <property type="match status" value="1"/>
</dbReference>
<dbReference type="PANTHER" id="PTHR23084:SF263">
    <property type="entry name" value="MORN REPEAT-CONTAINING PROTEIN 1"/>
    <property type="match status" value="1"/>
</dbReference>
<keyword evidence="3" id="KW-1185">Reference proteome</keyword>
<sequence>MFGWVFGLFASCDSDGCPRGVHEWNATGMRYVGEWYRHKRHGLGVLETRAMVYEGTWSRGLWHGAGVARAKGVSFEGEWRDGYMYLGVMKDRDGNISGRFAENQATGCAQSSSSRVSYVGEWEGGKYHGYGRLEGPRSVQEGEFRHGRFVRSGNAKAAIRCGERTAGLASRWSRRGRTAALRARTVSNSCWWLLILLLAYFLVPGGVECPLCAEHAQPFAFGCGDKCCRSCAVRWVRQALGNRSVFTEKGLPCFARCGSFIDSATLDRLARPSPWLPYLTKSELETFRRQTEIQKIPPHKRLFCPSCDRCNVADASSSSALCAYCGWTWDPKTALEPADAESEKLIKLTAKPCPACGAEISHWHGHGCHHIAPGRGCSNCGQHFCYVCERPHGIPGRYKKNPLCTHGSTFCCETDIHAHLEKVGPNIARDTRCGCAICPDCRPNAPCPHCPGTCVVCRGIVEL</sequence>
<evidence type="ECO:0000256" key="1">
    <source>
        <dbReference type="ARBA" id="ARBA00022737"/>
    </source>
</evidence>
<dbReference type="AlphaFoldDB" id="A0AAD7UJC1"/>
<comment type="caution">
    <text evidence="2">The sequence shown here is derived from an EMBL/GenBank/DDBJ whole genome shotgun (WGS) entry which is preliminary data.</text>
</comment>
<reference evidence="2" key="1">
    <citation type="submission" date="2023-01" db="EMBL/GenBank/DDBJ databases">
        <title>Metagenome sequencing of chrysophaentin producing Chrysophaeum taylorii.</title>
        <authorList>
            <person name="Davison J."/>
            <person name="Bewley C."/>
        </authorList>
    </citation>
    <scope>NUCLEOTIDE SEQUENCE</scope>
    <source>
        <strain evidence="2">NIES-1699</strain>
    </source>
</reference>
<dbReference type="InterPro" id="IPR003409">
    <property type="entry name" value="MORN"/>
</dbReference>
<name>A0AAD7UJC1_9STRA</name>
<keyword evidence="1" id="KW-0677">Repeat</keyword>
<dbReference type="SMART" id="SM00698">
    <property type="entry name" value="MORN"/>
    <property type="match status" value="3"/>
</dbReference>
<accession>A0AAD7UJC1</accession>
<dbReference type="PANTHER" id="PTHR23084">
    <property type="entry name" value="PHOSPHATIDYLINOSITOL-4-PHOSPHATE 5-KINASE RELATED"/>
    <property type="match status" value="1"/>
</dbReference>
<protein>
    <submittedName>
        <fullName evidence="2">Uncharacterized protein</fullName>
    </submittedName>
</protein>
<dbReference type="EMBL" id="JAQMWT010000309">
    <property type="protein sequence ID" value="KAJ8605830.1"/>
    <property type="molecule type" value="Genomic_DNA"/>
</dbReference>
<dbReference type="Pfam" id="PF02493">
    <property type="entry name" value="MORN"/>
    <property type="match status" value="3"/>
</dbReference>
<dbReference type="SUPFAM" id="SSF57850">
    <property type="entry name" value="RING/U-box"/>
    <property type="match status" value="1"/>
</dbReference>
<organism evidence="2 3">
    <name type="scientific">Chrysophaeum taylorii</name>
    <dbReference type="NCBI Taxonomy" id="2483200"/>
    <lineage>
        <taxon>Eukaryota</taxon>
        <taxon>Sar</taxon>
        <taxon>Stramenopiles</taxon>
        <taxon>Ochrophyta</taxon>
        <taxon>Pelagophyceae</taxon>
        <taxon>Pelagomonadales</taxon>
        <taxon>Pelagomonadaceae</taxon>
        <taxon>Chrysophaeum</taxon>
    </lineage>
</organism>
<gene>
    <name evidence="2" type="ORF">CTAYLR_000603</name>
</gene>
<proteinExistence type="predicted"/>
<evidence type="ECO:0000313" key="2">
    <source>
        <dbReference type="EMBL" id="KAJ8605830.1"/>
    </source>
</evidence>